<protein>
    <recommendedName>
        <fullName evidence="4">Schwannomin interacting protein 1 C-terminal domain-containing protein</fullName>
    </recommendedName>
</protein>
<dbReference type="PANTHER" id="PTHR13103:SF2">
    <property type="entry name" value="IQCJ-SCHIP1 READTHROUGH TRANSCRIPT PROTEIN-RELATED"/>
    <property type="match status" value="1"/>
</dbReference>
<feature type="domain" description="Schwannomin interacting protein 1 C-terminal" evidence="4">
    <location>
        <begin position="1"/>
        <end position="218"/>
    </location>
</feature>
<evidence type="ECO:0000256" key="3">
    <source>
        <dbReference type="SAM" id="MobiDB-lite"/>
    </source>
</evidence>
<feature type="region of interest" description="Disordered" evidence="3">
    <location>
        <begin position="45"/>
        <end position="104"/>
    </location>
</feature>
<evidence type="ECO:0000313" key="5">
    <source>
        <dbReference type="EMBL" id="KAK2177646.1"/>
    </source>
</evidence>
<evidence type="ECO:0000256" key="2">
    <source>
        <dbReference type="SAM" id="Coils"/>
    </source>
</evidence>
<evidence type="ECO:0000259" key="4">
    <source>
        <dbReference type="Pfam" id="PF10148"/>
    </source>
</evidence>
<dbReference type="InterPro" id="IPR015649">
    <property type="entry name" value="SCHIP_1_C"/>
</dbReference>
<comment type="caution">
    <text evidence="5">The sequence shown here is derived from an EMBL/GenBank/DDBJ whole genome shotgun (WGS) entry which is preliminary data.</text>
</comment>
<accession>A0AAD9KUD8</accession>
<sequence length="226" mass="25029">MGFDEDYYGGERVVKKPSLQTRLQGGMNLQICFVNEAALADQNEAGGASLDASQVAPSQSLLQPTEPAPPSGAVAPPVGHTQAAARSEKKTKKKKKKEATEDEDLVARQARLQAEATMALAQVRPMAHMQLEVEKQLRKKSPIAEIVGIPGVGDGTRVRFGRQRLEQMNVARLQVILNDLHTQIENLNEELVQMLVERDDLHMEQDSKLVDIEDLTRYGCIIYIFL</sequence>
<dbReference type="GO" id="GO:0030054">
    <property type="term" value="C:cell junction"/>
    <property type="evidence" value="ECO:0007669"/>
    <property type="project" value="TreeGrafter"/>
</dbReference>
<evidence type="ECO:0000313" key="6">
    <source>
        <dbReference type="Proteomes" id="UP001209878"/>
    </source>
</evidence>
<dbReference type="GO" id="GO:0035332">
    <property type="term" value="P:positive regulation of hippo signaling"/>
    <property type="evidence" value="ECO:0007669"/>
    <property type="project" value="TreeGrafter"/>
</dbReference>
<dbReference type="Proteomes" id="UP001209878">
    <property type="component" value="Unassembled WGS sequence"/>
</dbReference>
<dbReference type="GO" id="GO:0005886">
    <property type="term" value="C:plasma membrane"/>
    <property type="evidence" value="ECO:0007669"/>
    <property type="project" value="TreeGrafter"/>
</dbReference>
<dbReference type="AlphaFoldDB" id="A0AAD9KUD8"/>
<dbReference type="EMBL" id="JAODUO010000586">
    <property type="protein sequence ID" value="KAK2177646.1"/>
    <property type="molecule type" value="Genomic_DNA"/>
</dbReference>
<proteinExistence type="predicted"/>
<reference evidence="5" key="1">
    <citation type="journal article" date="2023" name="Mol. Biol. Evol.">
        <title>Third-Generation Sequencing Reveals the Adaptive Role of the Epigenome in Three Deep-Sea Polychaetes.</title>
        <authorList>
            <person name="Perez M."/>
            <person name="Aroh O."/>
            <person name="Sun Y."/>
            <person name="Lan Y."/>
            <person name="Juniper S.K."/>
            <person name="Young C.R."/>
            <person name="Angers B."/>
            <person name="Qian P.Y."/>
        </authorList>
    </citation>
    <scope>NUCLEOTIDE SEQUENCE</scope>
    <source>
        <strain evidence="5">R07B-5</strain>
    </source>
</reference>
<evidence type="ECO:0000256" key="1">
    <source>
        <dbReference type="ARBA" id="ARBA00023054"/>
    </source>
</evidence>
<feature type="compositionally biased region" description="Polar residues" evidence="3">
    <location>
        <begin position="51"/>
        <end position="63"/>
    </location>
</feature>
<name>A0AAD9KUD8_RIDPI</name>
<gene>
    <name evidence="5" type="ORF">NP493_587g00021</name>
</gene>
<dbReference type="PANTHER" id="PTHR13103">
    <property type="entry name" value="SCHWANNOMIN INTERACTING PROTEIN 1"/>
    <property type="match status" value="1"/>
</dbReference>
<organism evidence="5 6">
    <name type="scientific">Ridgeia piscesae</name>
    <name type="common">Tubeworm</name>
    <dbReference type="NCBI Taxonomy" id="27915"/>
    <lineage>
        <taxon>Eukaryota</taxon>
        <taxon>Metazoa</taxon>
        <taxon>Spiralia</taxon>
        <taxon>Lophotrochozoa</taxon>
        <taxon>Annelida</taxon>
        <taxon>Polychaeta</taxon>
        <taxon>Sedentaria</taxon>
        <taxon>Canalipalpata</taxon>
        <taxon>Sabellida</taxon>
        <taxon>Siboglinidae</taxon>
        <taxon>Ridgeia</taxon>
    </lineage>
</organism>
<dbReference type="InterPro" id="IPR039045">
    <property type="entry name" value="SCHIP_1"/>
</dbReference>
<keyword evidence="1 2" id="KW-0175">Coiled coil</keyword>
<dbReference type="Pfam" id="PF10148">
    <property type="entry name" value="SCHIP-1_C"/>
    <property type="match status" value="1"/>
</dbReference>
<keyword evidence="6" id="KW-1185">Reference proteome</keyword>
<feature type="coiled-coil region" evidence="2">
    <location>
        <begin position="170"/>
        <end position="204"/>
    </location>
</feature>